<name>A0A0L0C4Y7_LUCCU</name>
<dbReference type="OMA" id="FKGWTLY"/>
<dbReference type="CDD" id="cd05367">
    <property type="entry name" value="SPR-like_SDR_c"/>
    <property type="match status" value="1"/>
</dbReference>
<dbReference type="Proteomes" id="UP000037069">
    <property type="component" value="Unassembled WGS sequence"/>
</dbReference>
<keyword evidence="8" id="KW-0560">Oxidoreductase</keyword>
<evidence type="ECO:0000313" key="10">
    <source>
        <dbReference type="Proteomes" id="UP000037069"/>
    </source>
</evidence>
<proteinExistence type="inferred from homology"/>
<dbReference type="GO" id="GO:0006729">
    <property type="term" value="P:tetrahydrobiopterin biosynthetic process"/>
    <property type="evidence" value="ECO:0007669"/>
    <property type="project" value="InterPro"/>
</dbReference>
<organism evidence="9 10">
    <name type="scientific">Lucilia cuprina</name>
    <name type="common">Green bottle fly</name>
    <name type="synonym">Australian sheep blowfly</name>
    <dbReference type="NCBI Taxonomy" id="7375"/>
    <lineage>
        <taxon>Eukaryota</taxon>
        <taxon>Metazoa</taxon>
        <taxon>Ecdysozoa</taxon>
        <taxon>Arthropoda</taxon>
        <taxon>Hexapoda</taxon>
        <taxon>Insecta</taxon>
        <taxon>Pterygota</taxon>
        <taxon>Neoptera</taxon>
        <taxon>Endopterygota</taxon>
        <taxon>Diptera</taxon>
        <taxon>Brachycera</taxon>
        <taxon>Muscomorpha</taxon>
        <taxon>Oestroidea</taxon>
        <taxon>Calliphoridae</taxon>
        <taxon>Luciliinae</taxon>
        <taxon>Lucilia</taxon>
    </lineage>
</organism>
<dbReference type="GO" id="GO:0004757">
    <property type="term" value="F:sepiapterin reductase (NADP+) activity"/>
    <property type="evidence" value="ECO:0007669"/>
    <property type="project" value="UniProtKB-EC"/>
</dbReference>
<dbReference type="PANTHER" id="PTHR44085:SF2">
    <property type="entry name" value="SEPIAPTERIN REDUCTASE"/>
    <property type="match status" value="1"/>
</dbReference>
<sequence length="264" mass="29559">MVLDLNKKTYFLITGASRGIGKTMAIEVSKLLKTDSVIVLIARNEDGLKKTKGSIESERSDLKVVTYSLDLSIAKAEDFQKLLTDSLLKSKEKINNFERAFIIHNAGTVGDVSKKAIDVSDTKVWTQYFHTNVFSTISLNVEFFKMFAFVPKLVVNISSKCGIEPFASMSFYCSGKAARNMYFGVLAAEEKDNDTIVLNYAPGAIDTDMTVYVQDATISKELHDVFKSQRDTKTMLTTEKTTAKFLSILKEQKFESGAHVDYWD</sequence>
<keyword evidence="6" id="KW-0963">Cytoplasm</keyword>
<dbReference type="Gene3D" id="3.40.50.720">
    <property type="entry name" value="NAD(P)-binding Rossmann-like Domain"/>
    <property type="match status" value="1"/>
</dbReference>
<evidence type="ECO:0000256" key="3">
    <source>
        <dbReference type="ARBA" id="ARBA00011738"/>
    </source>
</evidence>
<keyword evidence="10" id="KW-1185">Reference proteome</keyword>
<dbReference type="FunFam" id="3.40.50.720:FF:000259">
    <property type="entry name" value="Sepiapterin reductase"/>
    <property type="match status" value="1"/>
</dbReference>
<evidence type="ECO:0000313" key="9">
    <source>
        <dbReference type="EMBL" id="KNC26494.1"/>
    </source>
</evidence>
<dbReference type="NCBIfam" id="TIGR01500">
    <property type="entry name" value="sepiapter_red"/>
    <property type="match status" value="1"/>
</dbReference>
<dbReference type="AlphaFoldDB" id="A0A0L0C4Y7"/>
<dbReference type="SUPFAM" id="SSF51735">
    <property type="entry name" value="NAD(P)-binding Rossmann-fold domains"/>
    <property type="match status" value="1"/>
</dbReference>
<dbReference type="InterPro" id="IPR006393">
    <property type="entry name" value="Sepiapterin_red"/>
</dbReference>
<dbReference type="EC" id="1.1.1.153" evidence="4"/>
<dbReference type="EMBL" id="JRES01000984">
    <property type="protein sequence ID" value="KNC26494.1"/>
    <property type="molecule type" value="Genomic_DNA"/>
</dbReference>
<dbReference type="OrthoDB" id="153074at2759"/>
<dbReference type="InterPro" id="IPR051721">
    <property type="entry name" value="Biopterin_syn/organic_redct"/>
</dbReference>
<evidence type="ECO:0000256" key="5">
    <source>
        <dbReference type="ARBA" id="ARBA00019170"/>
    </source>
</evidence>
<evidence type="ECO:0000256" key="2">
    <source>
        <dbReference type="ARBA" id="ARBA00010483"/>
    </source>
</evidence>
<evidence type="ECO:0000256" key="4">
    <source>
        <dbReference type="ARBA" id="ARBA00013075"/>
    </source>
</evidence>
<evidence type="ECO:0000256" key="8">
    <source>
        <dbReference type="ARBA" id="ARBA00023002"/>
    </source>
</evidence>
<keyword evidence="7" id="KW-0521">NADP</keyword>
<comment type="caution">
    <text evidence="9">The sequence shown here is derived from an EMBL/GenBank/DDBJ whole genome shotgun (WGS) entry which is preliminary data.</text>
</comment>
<gene>
    <name evidence="9" type="ORF">FF38_08597</name>
</gene>
<comment type="subcellular location">
    <subcellularLocation>
        <location evidence="1">Cytoplasm</location>
    </subcellularLocation>
</comment>
<comment type="similarity">
    <text evidence="2">Belongs to the sepiapterin reductase family.</text>
</comment>
<dbReference type="InterPro" id="IPR002347">
    <property type="entry name" value="SDR_fam"/>
</dbReference>
<dbReference type="STRING" id="7375.A0A0L0C4Y7"/>
<dbReference type="PANTHER" id="PTHR44085">
    <property type="entry name" value="SEPIAPTERIN REDUCTASE"/>
    <property type="match status" value="1"/>
</dbReference>
<evidence type="ECO:0000256" key="7">
    <source>
        <dbReference type="ARBA" id="ARBA00022857"/>
    </source>
</evidence>
<reference evidence="9 10" key="1">
    <citation type="journal article" date="2015" name="Nat. Commun.">
        <title>Lucilia cuprina genome unlocks parasitic fly biology to underpin future interventions.</title>
        <authorList>
            <person name="Anstead C.A."/>
            <person name="Korhonen P.K."/>
            <person name="Young N.D."/>
            <person name="Hall R.S."/>
            <person name="Jex A.R."/>
            <person name="Murali S.C."/>
            <person name="Hughes D.S."/>
            <person name="Lee S.F."/>
            <person name="Perry T."/>
            <person name="Stroehlein A.J."/>
            <person name="Ansell B.R."/>
            <person name="Breugelmans B."/>
            <person name="Hofmann A."/>
            <person name="Qu J."/>
            <person name="Dugan S."/>
            <person name="Lee S.L."/>
            <person name="Chao H."/>
            <person name="Dinh H."/>
            <person name="Han Y."/>
            <person name="Doddapaneni H.V."/>
            <person name="Worley K.C."/>
            <person name="Muzny D.M."/>
            <person name="Ioannidis P."/>
            <person name="Waterhouse R.M."/>
            <person name="Zdobnov E.M."/>
            <person name="James P.J."/>
            <person name="Bagnall N.H."/>
            <person name="Kotze A.C."/>
            <person name="Gibbs R.A."/>
            <person name="Richards S."/>
            <person name="Batterham P."/>
            <person name="Gasser R.B."/>
        </authorList>
    </citation>
    <scope>NUCLEOTIDE SEQUENCE [LARGE SCALE GENOMIC DNA]</scope>
    <source>
        <strain evidence="9 10">LS</strain>
        <tissue evidence="9">Full body</tissue>
    </source>
</reference>
<dbReference type="Pfam" id="PF00106">
    <property type="entry name" value="adh_short"/>
    <property type="match status" value="1"/>
</dbReference>
<comment type="subunit">
    <text evidence="3">Homodimer.</text>
</comment>
<evidence type="ECO:0000256" key="1">
    <source>
        <dbReference type="ARBA" id="ARBA00004496"/>
    </source>
</evidence>
<accession>A0A0L0C4Y7</accession>
<dbReference type="PRINTS" id="PR00081">
    <property type="entry name" value="GDHRDH"/>
</dbReference>
<evidence type="ECO:0000256" key="6">
    <source>
        <dbReference type="ARBA" id="ARBA00022490"/>
    </source>
</evidence>
<protein>
    <recommendedName>
        <fullName evidence="5">Sepiapterin reductase</fullName>
        <ecNumber evidence="4">1.1.1.153</ecNumber>
    </recommendedName>
</protein>
<dbReference type="InterPro" id="IPR036291">
    <property type="entry name" value="NAD(P)-bd_dom_sf"/>
</dbReference>
<dbReference type="GO" id="GO:0005737">
    <property type="term" value="C:cytoplasm"/>
    <property type="evidence" value="ECO:0007669"/>
    <property type="project" value="UniProtKB-SubCell"/>
</dbReference>